<organism evidence="1">
    <name type="scientific">Alkalihalophilus sp. As8PL</name>
    <dbReference type="NCBI Taxonomy" id="3237103"/>
    <lineage>
        <taxon>Bacteria</taxon>
        <taxon>Bacillati</taxon>
        <taxon>Bacillota</taxon>
        <taxon>Bacilli</taxon>
        <taxon>Bacillales</taxon>
        <taxon>Bacillaceae</taxon>
        <taxon>Alkalihalophilus</taxon>
    </lineage>
</organism>
<proteinExistence type="predicted"/>
<accession>A0AB39BVQ5</accession>
<gene>
    <name evidence="1" type="ORF">AB3N04_06145</name>
</gene>
<name>A0AB39BVQ5_9BACI</name>
<dbReference type="EMBL" id="CP162551">
    <property type="protein sequence ID" value="XDI37892.1"/>
    <property type="molecule type" value="Genomic_DNA"/>
</dbReference>
<sequence>MDITNKTMTYEEMLSWTRTQFSELIELVEEDAGQKCVATFIYSKLHIISSENEVIIRFTEVINEIAISGICFKNHRKGYLTRLVSLLKDYGRAND</sequence>
<dbReference type="RefSeq" id="WP_368505219.1">
    <property type="nucleotide sequence ID" value="NZ_CP162551.1"/>
</dbReference>
<evidence type="ECO:0000313" key="1">
    <source>
        <dbReference type="EMBL" id="XDI37892.1"/>
    </source>
</evidence>
<protein>
    <submittedName>
        <fullName evidence="1">Uncharacterized protein</fullName>
    </submittedName>
</protein>
<dbReference type="AlphaFoldDB" id="A0AB39BVQ5"/>
<reference evidence="1" key="1">
    <citation type="submission" date="2024-07" db="EMBL/GenBank/DDBJ databases">
        <title>Identification and characteristics of an arsenic-resistant bacterial isolate, which belongs to a novel species.</title>
        <authorList>
            <person name="Juszczyk A."/>
            <person name="Kowalczyk A."/>
            <person name="Was K."/>
            <person name="Kosowicz W."/>
            <person name="Budzyn A."/>
            <person name="Latowski D."/>
        </authorList>
    </citation>
    <scope>NUCLEOTIDE SEQUENCE</scope>
    <source>
        <strain evidence="1">As8PL</strain>
    </source>
</reference>